<dbReference type="KEGG" id="cne:CNC05870"/>
<sequence length="112" mass="11836">MSSKPIYALSGLSVAGGIVAYTRYSSLPSLVASLGIGSAMMISGMRIRDGMDYGYESAAASSAALMYPTIRRFVKTRARFPASLALLATASTAYYLVETFDGHAERPVATPL</sequence>
<reference evidence="7 8" key="1">
    <citation type="journal article" date="2005" name="Science">
        <title>The genome of the basidiomycetous yeast and human pathogen Cryptococcus neoformans.</title>
        <authorList>
            <person name="Loftus B.J."/>
            <person name="Fung E."/>
            <person name="Roncaglia P."/>
            <person name="Rowley D."/>
            <person name="Amedeo P."/>
            <person name="Bruno D."/>
            <person name="Vamathevan J."/>
            <person name="Miranda M."/>
            <person name="Anderson I.J."/>
            <person name="Fraser J.A."/>
            <person name="Allen J.E."/>
            <person name="Bosdet I.E."/>
            <person name="Brent M.R."/>
            <person name="Chiu R."/>
            <person name="Doering T.L."/>
            <person name="Donlin M.J."/>
            <person name="D'Souza C.A."/>
            <person name="Fox D.S."/>
            <person name="Grinberg V."/>
            <person name="Fu J."/>
            <person name="Fukushima M."/>
            <person name="Haas B.J."/>
            <person name="Huang J.C."/>
            <person name="Janbon G."/>
            <person name="Jones S.J."/>
            <person name="Koo H.L."/>
            <person name="Krzywinski M.I."/>
            <person name="Kwon-Chung J.K."/>
            <person name="Lengeler K.B."/>
            <person name="Maiti R."/>
            <person name="Marra M.A."/>
            <person name="Marra R.E."/>
            <person name="Mathewson C.A."/>
            <person name="Mitchell T.G."/>
            <person name="Pertea M."/>
            <person name="Riggs F.R."/>
            <person name="Salzberg S.L."/>
            <person name="Schein J.E."/>
            <person name="Shvartsbeyn A."/>
            <person name="Shin H."/>
            <person name="Shumway M."/>
            <person name="Specht C.A."/>
            <person name="Suh B.B."/>
            <person name="Tenney A."/>
            <person name="Utterback T.R."/>
            <person name="Wickes B.L."/>
            <person name="Wortman J.R."/>
            <person name="Wye N.H."/>
            <person name="Kronstad J.W."/>
            <person name="Lodge J.K."/>
            <person name="Heitman J."/>
            <person name="Davis R.W."/>
            <person name="Fraser C.M."/>
            <person name="Hyman R.W."/>
        </authorList>
    </citation>
    <scope>NUCLEOTIDE SEQUENCE [LARGE SCALE GENOMIC DNA]</scope>
    <source>
        <strain evidence="8">JEC21 / ATCC MYA-565</strain>
    </source>
</reference>
<dbReference type="InterPro" id="IPR005349">
    <property type="entry name" value="TMEM14"/>
</dbReference>
<dbReference type="AlphaFoldDB" id="Q5KJN8"/>
<dbReference type="Proteomes" id="UP000002149">
    <property type="component" value="Chromosome 3"/>
</dbReference>
<dbReference type="PaxDb" id="214684-Q5KJN8"/>
<dbReference type="Gene3D" id="1.10.10.1740">
    <property type="entry name" value="Transmembrane protein 14-like"/>
    <property type="match status" value="1"/>
</dbReference>
<gene>
    <name evidence="7" type="ordered locus">CNC05870</name>
</gene>
<dbReference type="VEuPathDB" id="FungiDB:CNC05870"/>
<evidence type="ECO:0000256" key="3">
    <source>
        <dbReference type="ARBA" id="ARBA00022692"/>
    </source>
</evidence>
<dbReference type="RefSeq" id="XP_024512590.1">
    <property type="nucleotide sequence ID" value="XM_024656865.1"/>
</dbReference>
<dbReference type="EMBL" id="AE017343">
    <property type="protein sequence ID" value="AAW42727.2"/>
    <property type="molecule type" value="Genomic_DNA"/>
</dbReference>
<dbReference type="OrthoDB" id="5620at2759"/>
<comment type="similarity">
    <text evidence="2">Belongs to the TMEM14 family.</text>
</comment>
<keyword evidence="8" id="KW-1185">Reference proteome</keyword>
<name>Q5KJN8_CRYD1</name>
<evidence type="ECO:0000256" key="4">
    <source>
        <dbReference type="ARBA" id="ARBA00022989"/>
    </source>
</evidence>
<organism evidence="7 8">
    <name type="scientific">Cryptococcus deneoformans (strain JEC21 / ATCC MYA-565)</name>
    <name type="common">Cryptococcus neoformans var. neoformans serotype D</name>
    <dbReference type="NCBI Taxonomy" id="214684"/>
    <lineage>
        <taxon>Eukaryota</taxon>
        <taxon>Fungi</taxon>
        <taxon>Dikarya</taxon>
        <taxon>Basidiomycota</taxon>
        <taxon>Agaricomycotina</taxon>
        <taxon>Tremellomycetes</taxon>
        <taxon>Tremellales</taxon>
        <taxon>Cryptococcaceae</taxon>
        <taxon>Cryptococcus</taxon>
        <taxon>Cryptococcus neoformans species complex</taxon>
    </lineage>
</organism>
<dbReference type="Pfam" id="PF03647">
    <property type="entry name" value="Tmemb_14"/>
    <property type="match status" value="1"/>
</dbReference>
<keyword evidence="5 6" id="KW-0472">Membrane</keyword>
<protein>
    <recommendedName>
        <fullName evidence="9">Transmembrane protein 14</fullName>
    </recommendedName>
</protein>
<dbReference type="GO" id="GO:0016020">
    <property type="term" value="C:membrane"/>
    <property type="evidence" value="ECO:0007669"/>
    <property type="project" value="UniProtKB-SubCell"/>
</dbReference>
<comment type="subcellular location">
    <subcellularLocation>
        <location evidence="1">Membrane</location>
    </subcellularLocation>
</comment>
<dbReference type="FunCoup" id="Q5KJN8">
    <property type="interactions" value="27"/>
</dbReference>
<dbReference type="InParanoid" id="Q5KJN8"/>
<feature type="transmembrane region" description="Helical" evidence="6">
    <location>
        <begin position="30"/>
        <end position="47"/>
    </location>
</feature>
<evidence type="ECO:0000313" key="7">
    <source>
        <dbReference type="EMBL" id="AAW42727.2"/>
    </source>
</evidence>
<feature type="transmembrane region" description="Helical" evidence="6">
    <location>
        <begin position="80"/>
        <end position="97"/>
    </location>
</feature>
<dbReference type="GeneID" id="3256608"/>
<keyword evidence="3 6" id="KW-0812">Transmembrane</keyword>
<dbReference type="InterPro" id="IPR044890">
    <property type="entry name" value="TMEM14_sf"/>
</dbReference>
<keyword evidence="4 6" id="KW-1133">Transmembrane helix</keyword>
<evidence type="ECO:0000256" key="6">
    <source>
        <dbReference type="SAM" id="Phobius"/>
    </source>
</evidence>
<evidence type="ECO:0000256" key="5">
    <source>
        <dbReference type="ARBA" id="ARBA00023136"/>
    </source>
</evidence>
<accession>Q5KJN8</accession>
<evidence type="ECO:0000256" key="2">
    <source>
        <dbReference type="ARBA" id="ARBA00007590"/>
    </source>
</evidence>
<evidence type="ECO:0000256" key="1">
    <source>
        <dbReference type="ARBA" id="ARBA00004370"/>
    </source>
</evidence>
<proteinExistence type="inferred from homology"/>
<evidence type="ECO:0008006" key="9">
    <source>
        <dbReference type="Google" id="ProtNLM"/>
    </source>
</evidence>
<dbReference type="HOGENOM" id="CLU_2704741_0_0_1"/>
<evidence type="ECO:0000313" key="8">
    <source>
        <dbReference type="Proteomes" id="UP000002149"/>
    </source>
</evidence>